<name>A0ACA9NZD1_9GLOM</name>
<protein>
    <submittedName>
        <fullName evidence="1">16563_t:CDS:1</fullName>
    </submittedName>
</protein>
<comment type="caution">
    <text evidence="1">The sequence shown here is derived from an EMBL/GenBank/DDBJ whole genome shotgun (WGS) entry which is preliminary data.</text>
</comment>
<feature type="non-terminal residue" evidence="1">
    <location>
        <position position="223"/>
    </location>
</feature>
<dbReference type="Proteomes" id="UP000789525">
    <property type="component" value="Unassembled WGS sequence"/>
</dbReference>
<reference evidence="1" key="1">
    <citation type="submission" date="2021-06" db="EMBL/GenBank/DDBJ databases">
        <authorList>
            <person name="Kallberg Y."/>
            <person name="Tangrot J."/>
            <person name="Rosling A."/>
        </authorList>
    </citation>
    <scope>NUCLEOTIDE SEQUENCE</scope>
    <source>
        <strain evidence="1">CL356</strain>
    </source>
</reference>
<accession>A0ACA9NZD1</accession>
<evidence type="ECO:0000313" key="2">
    <source>
        <dbReference type="Proteomes" id="UP000789525"/>
    </source>
</evidence>
<proteinExistence type="predicted"/>
<gene>
    <name evidence="1" type="ORF">ACOLOM_LOCUS9465</name>
</gene>
<dbReference type="EMBL" id="CAJVPT010027515">
    <property type="protein sequence ID" value="CAG8683960.1"/>
    <property type="molecule type" value="Genomic_DNA"/>
</dbReference>
<feature type="non-terminal residue" evidence="1">
    <location>
        <position position="1"/>
    </location>
</feature>
<keyword evidence="2" id="KW-1185">Reference proteome</keyword>
<evidence type="ECO:0000313" key="1">
    <source>
        <dbReference type="EMBL" id="CAG8683960.1"/>
    </source>
</evidence>
<sequence length="223" mass="25454">FKTYFAWATEQNVIPSLSEFVRLNVDFIARSSPFSSDLLGLEGAWKKRFELASNILRTKEKSRREKTYTMYSNENEYVGNELLEDQKKPELDANDSTCAKTTRITKRLLDKTTPTTLFIASGITEENNLNGLFTTPDGNDSDKSYHPSSDEPGDDTFIEIKKKINNYTYDWFTGPGVMKSSLSEGAKKWIIDTLDVSNLLLEYRDMSVQRASENKIEEIAEIL</sequence>
<organism evidence="1 2">
    <name type="scientific">Acaulospora colombiana</name>
    <dbReference type="NCBI Taxonomy" id="27376"/>
    <lineage>
        <taxon>Eukaryota</taxon>
        <taxon>Fungi</taxon>
        <taxon>Fungi incertae sedis</taxon>
        <taxon>Mucoromycota</taxon>
        <taxon>Glomeromycotina</taxon>
        <taxon>Glomeromycetes</taxon>
        <taxon>Diversisporales</taxon>
        <taxon>Acaulosporaceae</taxon>
        <taxon>Acaulospora</taxon>
    </lineage>
</organism>